<sequence>MTTTTLRRGRTPGDLLFSIGLGTVIVLVLFATLYPIYFVLIASVSDPTLVATGKVWVLPQGLSTFGYEQILADDRIWTGYRNTLVYTVVGTALNLVVTLPAAYALSRREFGPRRPLMFFFAFTMFFSGGLIPTYLLYRDLNLLDNWLVFVIPSALNVYNLIIARAFFENSLPEELFEAATLDGVGYLQFFWRMAIPLSKAIIAVIGLYYLVQHWNDFFTGLIFVRDYDKQPLQIVLRDILLSNQAFAGGAGGAGGSGGGAYAQQFADQIKYGVIIVSTLPVLLVYPFVQKYFEKGVMVGSVKG</sequence>
<keyword evidence="10" id="KW-1185">Reference proteome</keyword>
<evidence type="ECO:0000259" key="8">
    <source>
        <dbReference type="PROSITE" id="PS50928"/>
    </source>
</evidence>
<keyword evidence="6 7" id="KW-0472">Membrane</keyword>
<comment type="similarity">
    <text evidence="7">Belongs to the binding-protein-dependent transport system permease family.</text>
</comment>
<gene>
    <name evidence="9" type="ORF">CXY01_01070</name>
</gene>
<feature type="transmembrane region" description="Helical" evidence="7">
    <location>
        <begin position="149"/>
        <end position="167"/>
    </location>
</feature>
<dbReference type="PANTHER" id="PTHR43744:SF9">
    <property type="entry name" value="POLYGALACTURONAN_RHAMNOGALACTURONAN TRANSPORT SYSTEM PERMEASE PROTEIN YTCP"/>
    <property type="match status" value="1"/>
</dbReference>
<dbReference type="PROSITE" id="PS50928">
    <property type="entry name" value="ABC_TM1"/>
    <property type="match status" value="1"/>
</dbReference>
<dbReference type="CDD" id="cd06261">
    <property type="entry name" value="TM_PBP2"/>
    <property type="match status" value="1"/>
</dbReference>
<evidence type="ECO:0000256" key="3">
    <source>
        <dbReference type="ARBA" id="ARBA00022475"/>
    </source>
</evidence>
<dbReference type="SUPFAM" id="SSF161098">
    <property type="entry name" value="MetI-like"/>
    <property type="match status" value="1"/>
</dbReference>
<dbReference type="EMBL" id="BJUB01000001">
    <property type="protein sequence ID" value="GEK19587.1"/>
    <property type="molecule type" value="Genomic_DNA"/>
</dbReference>
<keyword evidence="2 7" id="KW-0813">Transport</keyword>
<name>A0A510UY46_9CELL</name>
<dbReference type="PANTHER" id="PTHR43744">
    <property type="entry name" value="ABC TRANSPORTER PERMEASE PROTEIN MG189-RELATED-RELATED"/>
    <property type="match status" value="1"/>
</dbReference>
<dbReference type="Pfam" id="PF00528">
    <property type="entry name" value="BPD_transp_1"/>
    <property type="match status" value="1"/>
</dbReference>
<protein>
    <submittedName>
        <fullName evidence="9">Sugar ABC transporter permease</fullName>
    </submittedName>
</protein>
<comment type="subcellular location">
    <subcellularLocation>
        <location evidence="1 7">Cell membrane</location>
        <topology evidence="1 7">Multi-pass membrane protein</topology>
    </subcellularLocation>
</comment>
<keyword evidence="5 7" id="KW-1133">Transmembrane helix</keyword>
<dbReference type="Gene3D" id="1.10.3720.10">
    <property type="entry name" value="MetI-like"/>
    <property type="match status" value="1"/>
</dbReference>
<accession>A0A510UY46</accession>
<feature type="domain" description="ABC transmembrane type-1" evidence="8">
    <location>
        <begin position="80"/>
        <end position="292"/>
    </location>
</feature>
<evidence type="ECO:0000313" key="10">
    <source>
        <dbReference type="Proteomes" id="UP000321118"/>
    </source>
</evidence>
<evidence type="ECO:0000256" key="1">
    <source>
        <dbReference type="ARBA" id="ARBA00004651"/>
    </source>
</evidence>
<dbReference type="AlphaFoldDB" id="A0A510UY46"/>
<reference evidence="9 10" key="1">
    <citation type="submission" date="2019-07" db="EMBL/GenBank/DDBJ databases">
        <title>Whole genome shotgun sequence of Cellulomonas xylanilytica NBRC 101102.</title>
        <authorList>
            <person name="Hosoyama A."/>
            <person name="Uohara A."/>
            <person name="Ohji S."/>
            <person name="Ichikawa N."/>
        </authorList>
    </citation>
    <scope>NUCLEOTIDE SEQUENCE [LARGE SCALE GENOMIC DNA]</scope>
    <source>
        <strain evidence="9 10">NBRC 101102</strain>
    </source>
</reference>
<dbReference type="InterPro" id="IPR000515">
    <property type="entry name" value="MetI-like"/>
</dbReference>
<evidence type="ECO:0000313" key="9">
    <source>
        <dbReference type="EMBL" id="GEK19587.1"/>
    </source>
</evidence>
<dbReference type="OrthoDB" id="2063054at2"/>
<dbReference type="Proteomes" id="UP000321118">
    <property type="component" value="Unassembled WGS sequence"/>
</dbReference>
<dbReference type="GO" id="GO:0055085">
    <property type="term" value="P:transmembrane transport"/>
    <property type="evidence" value="ECO:0007669"/>
    <property type="project" value="InterPro"/>
</dbReference>
<dbReference type="GO" id="GO:0005886">
    <property type="term" value="C:plasma membrane"/>
    <property type="evidence" value="ECO:0007669"/>
    <property type="project" value="UniProtKB-SubCell"/>
</dbReference>
<dbReference type="InterPro" id="IPR035906">
    <property type="entry name" value="MetI-like_sf"/>
</dbReference>
<proteinExistence type="inferred from homology"/>
<feature type="transmembrane region" description="Helical" evidence="7">
    <location>
        <begin position="189"/>
        <end position="211"/>
    </location>
</feature>
<feature type="transmembrane region" description="Helical" evidence="7">
    <location>
        <begin position="269"/>
        <end position="288"/>
    </location>
</feature>
<feature type="transmembrane region" description="Helical" evidence="7">
    <location>
        <begin position="15"/>
        <end position="37"/>
    </location>
</feature>
<evidence type="ECO:0000256" key="6">
    <source>
        <dbReference type="ARBA" id="ARBA00023136"/>
    </source>
</evidence>
<keyword evidence="4 7" id="KW-0812">Transmembrane</keyword>
<comment type="caution">
    <text evidence="9">The sequence shown here is derived from an EMBL/GenBank/DDBJ whole genome shotgun (WGS) entry which is preliminary data.</text>
</comment>
<keyword evidence="3" id="KW-1003">Cell membrane</keyword>
<evidence type="ECO:0000256" key="7">
    <source>
        <dbReference type="RuleBase" id="RU363032"/>
    </source>
</evidence>
<dbReference type="RefSeq" id="WP_146925123.1">
    <property type="nucleotide sequence ID" value="NZ_BJUB01000001.1"/>
</dbReference>
<evidence type="ECO:0000256" key="5">
    <source>
        <dbReference type="ARBA" id="ARBA00022989"/>
    </source>
</evidence>
<evidence type="ECO:0000256" key="2">
    <source>
        <dbReference type="ARBA" id="ARBA00022448"/>
    </source>
</evidence>
<evidence type="ECO:0000256" key="4">
    <source>
        <dbReference type="ARBA" id="ARBA00022692"/>
    </source>
</evidence>
<feature type="transmembrane region" description="Helical" evidence="7">
    <location>
        <begin position="117"/>
        <end position="137"/>
    </location>
</feature>
<organism evidence="9 10">
    <name type="scientific">Cellulomonas xylanilytica</name>
    <dbReference type="NCBI Taxonomy" id="233583"/>
    <lineage>
        <taxon>Bacteria</taxon>
        <taxon>Bacillati</taxon>
        <taxon>Actinomycetota</taxon>
        <taxon>Actinomycetes</taxon>
        <taxon>Micrococcales</taxon>
        <taxon>Cellulomonadaceae</taxon>
        <taxon>Cellulomonas</taxon>
    </lineage>
</organism>
<feature type="transmembrane region" description="Helical" evidence="7">
    <location>
        <begin position="84"/>
        <end position="105"/>
    </location>
</feature>